<evidence type="ECO:0000256" key="11">
    <source>
        <dbReference type="ARBA" id="ARBA00023306"/>
    </source>
</evidence>
<evidence type="ECO:0000256" key="7">
    <source>
        <dbReference type="ARBA" id="ARBA00022840"/>
    </source>
</evidence>
<feature type="compositionally biased region" description="Low complexity" evidence="13">
    <location>
        <begin position="8"/>
        <end position="28"/>
    </location>
</feature>
<feature type="compositionally biased region" description="Acidic residues" evidence="13">
    <location>
        <begin position="214"/>
        <end position="242"/>
    </location>
</feature>
<keyword evidence="9" id="KW-0226">DNA condensation</keyword>
<evidence type="ECO:0000256" key="13">
    <source>
        <dbReference type="SAM" id="MobiDB-lite"/>
    </source>
</evidence>
<feature type="region of interest" description="Disordered" evidence="13">
    <location>
        <begin position="1"/>
        <end position="382"/>
    </location>
</feature>
<sequence>MPPRRKAASAASEALEQADTNTLASGRASSRRSSVKQAVAQPTSTSSSTRTARSSRAARTRISEANTPDDEADSDENADPERVDEAAEVDSDEDSEPVQPASRSSRRTTTSSRTTNKPNSRASAPSSRRGAAAPPASARASSRRAAASAAASESDEDEDEEDSAESEEEAAPSQARNGRGARASAASSSRRAPAKKASEPVAPPSPSPTPSLNEVDEDEKEERDEQDEASEEEASASEEEEVVQPVKRKKRVSLAPTSPVKQPVLPTPEPDSSAAEEDGEGSAAEAEEEEQASDDEETPQPPSARAKKGKGKARAVESDVEDNADEEAAVAAAAAPAAPAVAPPSPAPSNGERERSATPFPALEPKAAPPPPPQPQQPTALTASQLASIARQAAVDHAALASQRAKDLEGKPRLVIHQIVLENFKSYKGRGVIGPFHKSFSSIVGPNGSGKSNTIDALLFVFGFRATKMRQGKFSELIHNSGAAEPSGSTSDADNADDADEDGFFDPEEYDSDDDQAVRKKSKGGKGKGRAKRREAYPPGGCDFATVEVWFREIIDSPGTRDDFTIVPDSQLIVARTVRRDNTTRYTVNGRTATPGEVKQLLLGKGIDLTHNRFLILQGEVESIAQMKPKGANDHEEGLLEYLEDIIGTARYKPLIEEAAGEVERLGDDRQVQMNRVKLVEKEKSSLETRKKAADTYLKDQVVLVSLQNRLYQRHAHQAGADKAIYEEQAAEAKRELDAEMERQKVDRSRYDADVAALDETKKNLKEIEDAAGALSKELASYEKTKVQLGVQKKAADVKVSKLKKSLEEDKHTAQQATSDIRDHGDTYDKLVAGKEDLKSELEVEQAALTKVMDSLRDRIEGFSLEIEQHQKSLAPWTEQIEAKQNEVKIVTQQLDDVQGKSAQVQDDIERTEQEIAELKTAAKQKAGELKELEASRKAVEAQIQQARQRVQADKAVEAKHRAAANGARERTAEAKASQQASQSKGHVLSAVLKLKEQGRLPGFHGRLGDLGRIDDEFDVAISTAGAGGLESLVVDTRETAEAIFDHLRKHNIGRASCIALDRFGRVDLSPIQTPKGTQRLFDLVTAKDASYAPVFKHVLKDTLVAKTWDVAQPVSTGKVDGQRWRVVTLDGNIAEKSGAAQVGGSRPLRGKMSSRLAADDVSPQQLAKLESEEQAATAKLQDFAEHFKQTEADLRALEKELARVESEIPKLEMDVEANKQDAVQKAELLAELRSQSKPDAGDVKRVAQLEKAIATLGGELESLRTKAAKYEDKIAALQSKIEEVGGLKLRSQKAKVADLQDQIRHNETRLVKAKTERTRAEKDLAKATKSIDSSTAKIEELEEEVAELKKQLKANEEEAEPVRQTVEQAQIKVEEGREQLSALKAELDDQEEAIIEFRKAETKLRDAFKEQERLLKETNRIFEHWAAKIGELEMPEFEILADDDEEEEDVNQYKVDEVLRVLEADEIGEIDVKKYKADIAFLEERLEKNNADLAVLQEYRRREEEFRKRGEEFELVNKEWDAAKNKVTELRNERLVMFMKGFGVISNKLKEMYQLITLGGNAELELYDTSDPFSEGVLFSVMPPKKTWKNISNLSGGEKTLSSLALVFALHVYKPTPLYFLDEIDAALDFKNVSIVANYIKERAKDGQFICISLRNNMFELSARLIGIYKVANQTRSVAIDNLELSDIPTIAPDAEQEQDDEADASGDDGDDE</sequence>
<evidence type="ECO:0000256" key="8">
    <source>
        <dbReference type="ARBA" id="ARBA00023054"/>
    </source>
</evidence>
<feature type="compositionally biased region" description="Low complexity" evidence="13">
    <location>
        <begin position="171"/>
        <end position="191"/>
    </location>
</feature>
<feature type="coiled-coil region" evidence="12">
    <location>
        <begin position="1167"/>
        <end position="1222"/>
    </location>
</feature>
<feature type="compositionally biased region" description="Basic residues" evidence="13">
    <location>
        <begin position="519"/>
        <end position="533"/>
    </location>
</feature>
<feature type="compositionally biased region" description="Low complexity" evidence="13">
    <location>
        <begin position="43"/>
        <end position="57"/>
    </location>
</feature>
<dbReference type="GO" id="GO:0051301">
    <property type="term" value="P:cell division"/>
    <property type="evidence" value="ECO:0007669"/>
    <property type="project" value="UniProtKB-KW"/>
</dbReference>
<dbReference type="Proteomes" id="UP000053890">
    <property type="component" value="Unassembled WGS sequence"/>
</dbReference>
<dbReference type="GO" id="GO:0000796">
    <property type="term" value="C:condensin complex"/>
    <property type="evidence" value="ECO:0007669"/>
    <property type="project" value="TreeGrafter"/>
</dbReference>
<evidence type="ECO:0000259" key="14">
    <source>
        <dbReference type="SMART" id="SM00968"/>
    </source>
</evidence>
<comment type="subcellular location">
    <subcellularLocation>
        <location evidence="1">Nucleus</location>
    </subcellularLocation>
</comment>
<evidence type="ECO:0000256" key="3">
    <source>
        <dbReference type="ARBA" id="ARBA00018693"/>
    </source>
</evidence>
<dbReference type="Gene3D" id="1.10.287.1490">
    <property type="match status" value="1"/>
</dbReference>
<evidence type="ECO:0000313" key="16">
    <source>
        <dbReference type="Proteomes" id="UP000053890"/>
    </source>
</evidence>
<proteinExistence type="inferred from homology"/>
<dbReference type="GeneID" id="28976088"/>
<evidence type="ECO:0000256" key="2">
    <source>
        <dbReference type="ARBA" id="ARBA00006005"/>
    </source>
</evidence>
<protein>
    <recommendedName>
        <fullName evidence="3">Structural maintenance of chromosomes protein 4</fullName>
    </recommendedName>
</protein>
<feature type="region of interest" description="Disordered" evidence="13">
    <location>
        <begin position="962"/>
        <end position="983"/>
    </location>
</feature>
<dbReference type="Gene3D" id="3.40.50.300">
    <property type="entry name" value="P-loop containing nucleotide triphosphate hydrolases"/>
    <property type="match status" value="2"/>
</dbReference>
<keyword evidence="11" id="KW-0131">Cell cycle</keyword>
<evidence type="ECO:0000256" key="1">
    <source>
        <dbReference type="ARBA" id="ARBA00004123"/>
    </source>
</evidence>
<dbReference type="GO" id="GO:0007076">
    <property type="term" value="P:mitotic chromosome condensation"/>
    <property type="evidence" value="ECO:0007669"/>
    <property type="project" value="TreeGrafter"/>
</dbReference>
<feature type="compositionally biased region" description="Acidic residues" evidence="13">
    <location>
        <begin position="494"/>
        <end position="515"/>
    </location>
</feature>
<feature type="region of interest" description="Disordered" evidence="13">
    <location>
        <begin position="1691"/>
        <end position="1714"/>
    </location>
</feature>
<feature type="region of interest" description="Disordered" evidence="13">
    <location>
        <begin position="480"/>
        <end position="538"/>
    </location>
</feature>
<evidence type="ECO:0000256" key="9">
    <source>
        <dbReference type="ARBA" id="ARBA00023067"/>
    </source>
</evidence>
<gene>
    <name evidence="15" type="ORF">RHOBADRAFT_51074</name>
</gene>
<evidence type="ECO:0000256" key="10">
    <source>
        <dbReference type="ARBA" id="ARBA00023242"/>
    </source>
</evidence>
<keyword evidence="7" id="KW-0067">ATP-binding</keyword>
<evidence type="ECO:0000256" key="5">
    <source>
        <dbReference type="ARBA" id="ARBA00022741"/>
    </source>
</evidence>
<dbReference type="RefSeq" id="XP_018274678.1">
    <property type="nucleotide sequence ID" value="XM_018415640.1"/>
</dbReference>
<dbReference type="GO" id="GO:0005634">
    <property type="term" value="C:nucleus"/>
    <property type="evidence" value="ECO:0007669"/>
    <property type="project" value="UniProtKB-SubCell"/>
</dbReference>
<keyword evidence="8 12" id="KW-0175">Coiled coil</keyword>
<dbReference type="Gene3D" id="1.20.5.340">
    <property type="match status" value="1"/>
</dbReference>
<evidence type="ECO:0000256" key="6">
    <source>
        <dbReference type="ARBA" id="ARBA00022776"/>
    </source>
</evidence>
<reference evidence="15 16" key="1">
    <citation type="journal article" date="2015" name="Front. Microbiol.">
        <title>Genome sequence of the plant growth promoting endophytic yeast Rhodotorula graminis WP1.</title>
        <authorList>
            <person name="Firrincieli A."/>
            <person name="Otillar R."/>
            <person name="Salamov A."/>
            <person name="Schmutz J."/>
            <person name="Khan Z."/>
            <person name="Redman R.S."/>
            <person name="Fleck N.D."/>
            <person name="Lindquist E."/>
            <person name="Grigoriev I.V."/>
            <person name="Doty S.L."/>
        </authorList>
    </citation>
    <scope>NUCLEOTIDE SEQUENCE [LARGE SCALE GENOMIC DNA]</scope>
    <source>
        <strain evidence="15 16">WP1</strain>
    </source>
</reference>
<dbReference type="OMA" id="CPALDNM"/>
<dbReference type="SUPFAM" id="SSF52540">
    <property type="entry name" value="P-loop containing nucleoside triphosphate hydrolases"/>
    <property type="match status" value="1"/>
</dbReference>
<evidence type="ECO:0000313" key="15">
    <source>
        <dbReference type="EMBL" id="KPV78629.1"/>
    </source>
</evidence>
<dbReference type="GO" id="GO:0005524">
    <property type="term" value="F:ATP binding"/>
    <property type="evidence" value="ECO:0007669"/>
    <property type="project" value="UniProtKB-KW"/>
</dbReference>
<dbReference type="Gene3D" id="1.20.1060.20">
    <property type="match status" value="1"/>
</dbReference>
<keyword evidence="5" id="KW-0547">Nucleotide-binding</keyword>
<feature type="compositionally biased region" description="Acidic residues" evidence="13">
    <location>
        <begin position="274"/>
        <end position="298"/>
    </location>
</feature>
<feature type="compositionally biased region" description="Pro residues" evidence="13">
    <location>
        <begin position="367"/>
        <end position="376"/>
    </location>
</feature>
<feature type="compositionally biased region" description="Low complexity" evidence="13">
    <location>
        <begin position="329"/>
        <end position="340"/>
    </location>
</feature>
<keyword evidence="10" id="KW-0539">Nucleus</keyword>
<organism evidence="15 16">
    <name type="scientific">Rhodotorula graminis (strain WP1)</name>
    <dbReference type="NCBI Taxonomy" id="578459"/>
    <lineage>
        <taxon>Eukaryota</taxon>
        <taxon>Fungi</taxon>
        <taxon>Dikarya</taxon>
        <taxon>Basidiomycota</taxon>
        <taxon>Pucciniomycotina</taxon>
        <taxon>Microbotryomycetes</taxon>
        <taxon>Sporidiobolales</taxon>
        <taxon>Sporidiobolaceae</taxon>
        <taxon>Rhodotorula</taxon>
    </lineage>
</organism>
<dbReference type="InterPro" id="IPR010935">
    <property type="entry name" value="SMC_hinge"/>
</dbReference>
<feature type="compositionally biased region" description="Acidic residues" evidence="13">
    <location>
        <begin position="153"/>
        <end position="170"/>
    </location>
</feature>
<feature type="domain" description="SMC hinge" evidence="14">
    <location>
        <begin position="1002"/>
        <end position="1116"/>
    </location>
</feature>
<comment type="similarity">
    <text evidence="2">Belongs to the SMC family. SMC4 subfamily.</text>
</comment>
<feature type="compositionally biased region" description="Acidic residues" evidence="13">
    <location>
        <begin position="86"/>
        <end position="96"/>
    </location>
</feature>
<keyword evidence="16" id="KW-1185">Reference proteome</keyword>
<feature type="coiled-coil region" evidence="12">
    <location>
        <begin position="716"/>
        <end position="785"/>
    </location>
</feature>
<dbReference type="InterPro" id="IPR036277">
    <property type="entry name" value="SMC_hinge_sf"/>
</dbReference>
<dbReference type="STRING" id="578459.A0A194SDD4"/>
<feature type="compositionally biased region" description="Acidic residues" evidence="13">
    <location>
        <begin position="318"/>
        <end position="328"/>
    </location>
</feature>
<feature type="coiled-coil region" evidence="12">
    <location>
        <begin position="1473"/>
        <end position="1534"/>
    </location>
</feature>
<dbReference type="PANTHER" id="PTHR18937">
    <property type="entry name" value="STRUCTURAL MAINTENANCE OF CHROMOSOMES SMC FAMILY MEMBER"/>
    <property type="match status" value="1"/>
</dbReference>
<feature type="compositionally biased region" description="Acidic residues" evidence="13">
    <location>
        <begin position="1696"/>
        <end position="1714"/>
    </location>
</feature>
<name>A0A194SDD4_RHOGW</name>
<keyword evidence="6" id="KW-0498">Mitosis</keyword>
<accession>A0A194SDD4</accession>
<dbReference type="SUPFAM" id="SSF75553">
    <property type="entry name" value="Smc hinge domain"/>
    <property type="match status" value="1"/>
</dbReference>
<feature type="compositionally biased region" description="Acidic residues" evidence="13">
    <location>
        <begin position="67"/>
        <end position="78"/>
    </location>
</feature>
<dbReference type="Pfam" id="PF02463">
    <property type="entry name" value="SMC_N"/>
    <property type="match status" value="2"/>
</dbReference>
<feature type="coiled-coil region" evidence="12">
    <location>
        <begin position="839"/>
        <end position="957"/>
    </location>
</feature>
<dbReference type="InterPro" id="IPR027417">
    <property type="entry name" value="P-loop_NTPase"/>
</dbReference>
<feature type="coiled-coil region" evidence="12">
    <location>
        <begin position="1247"/>
        <end position="1418"/>
    </location>
</feature>
<dbReference type="Pfam" id="PF06470">
    <property type="entry name" value="SMC_hinge"/>
    <property type="match status" value="1"/>
</dbReference>
<dbReference type="InterPro" id="IPR003395">
    <property type="entry name" value="RecF/RecN/SMC_N"/>
</dbReference>
<dbReference type="EMBL" id="KQ474073">
    <property type="protein sequence ID" value="KPV78629.1"/>
    <property type="molecule type" value="Genomic_DNA"/>
</dbReference>
<feature type="compositionally biased region" description="Low complexity" evidence="13">
    <location>
        <begin position="107"/>
        <end position="152"/>
    </location>
</feature>
<dbReference type="OrthoDB" id="5575062at2759"/>
<dbReference type="PANTHER" id="PTHR18937:SF172">
    <property type="entry name" value="STRUCTURAL MAINTENANCE OF CHROMOSOMES PROTEIN"/>
    <property type="match status" value="1"/>
</dbReference>
<evidence type="ECO:0000256" key="4">
    <source>
        <dbReference type="ARBA" id="ARBA00022618"/>
    </source>
</evidence>
<dbReference type="FunFam" id="3.40.50.300:FF:000481">
    <property type="entry name" value="Structural maintenance of chromosomes 4"/>
    <property type="match status" value="1"/>
</dbReference>
<keyword evidence="4" id="KW-0132">Cell division</keyword>
<dbReference type="Gene3D" id="3.30.70.1620">
    <property type="match status" value="1"/>
</dbReference>
<evidence type="ECO:0000256" key="12">
    <source>
        <dbReference type="SAM" id="Coils"/>
    </source>
</evidence>
<dbReference type="SMART" id="SM00968">
    <property type="entry name" value="SMC_hinge"/>
    <property type="match status" value="1"/>
</dbReference>